<dbReference type="Proteomes" id="UP000017133">
    <property type="component" value="Unassembled WGS sequence"/>
</dbReference>
<dbReference type="EMBL" id="AXDT01000283">
    <property type="protein sequence ID" value="ERT10636.1"/>
    <property type="molecule type" value="Genomic_DNA"/>
</dbReference>
<name>U7QW31_PHOTE</name>
<organism evidence="1 2">
    <name type="scientific">Photorhabdus temperata J3</name>
    <dbReference type="NCBI Taxonomy" id="1389415"/>
    <lineage>
        <taxon>Bacteria</taxon>
        <taxon>Pseudomonadati</taxon>
        <taxon>Pseudomonadota</taxon>
        <taxon>Gammaproteobacteria</taxon>
        <taxon>Enterobacterales</taxon>
        <taxon>Morganellaceae</taxon>
        <taxon>Photorhabdus</taxon>
    </lineage>
</organism>
<proteinExistence type="predicted"/>
<sequence>MNNWQLEPEINLGLLKYTEVKGDFAFTQELLALFKSRNDGSDYGWYRILVYILPPVQLT</sequence>
<accession>U7QW31</accession>
<dbReference type="AlphaFoldDB" id="U7QW31"/>
<reference evidence="1 2" key="1">
    <citation type="submission" date="2013-10" db="EMBL/GenBank/DDBJ databases">
        <title>Whole Genome Shotgun Sequence of Photorhabdus temperata J3.</title>
        <authorList>
            <person name="Park G.-S."/>
            <person name="Hong S.-J."/>
            <person name="Shin J.-H."/>
        </authorList>
    </citation>
    <scope>NUCLEOTIDE SEQUENCE [LARGE SCALE GENOMIC DNA]</scope>
    <source>
        <strain evidence="1 2">J3</strain>
    </source>
</reference>
<evidence type="ECO:0000313" key="1">
    <source>
        <dbReference type="EMBL" id="ERT10636.1"/>
    </source>
</evidence>
<gene>
    <name evidence="1" type="ORF">O185_23700</name>
</gene>
<evidence type="ECO:0000313" key="2">
    <source>
        <dbReference type="Proteomes" id="UP000017133"/>
    </source>
</evidence>
<comment type="caution">
    <text evidence="1">The sequence shown here is derived from an EMBL/GenBank/DDBJ whole genome shotgun (WGS) entry which is preliminary data.</text>
</comment>
<keyword evidence="2" id="KW-1185">Reference proteome</keyword>
<protein>
    <submittedName>
        <fullName evidence="1">Uncharacterized protein</fullName>
    </submittedName>
</protein>